<feature type="region of interest" description="Disordered" evidence="2">
    <location>
        <begin position="387"/>
        <end position="435"/>
    </location>
</feature>
<accession>K0SH21</accession>
<dbReference type="PANTHER" id="PTHR44103">
    <property type="entry name" value="PROPROTEIN CONVERTASE P"/>
    <property type="match status" value="1"/>
</dbReference>
<dbReference type="OMA" id="QECCEAN"/>
<feature type="chain" id="PRO_5003841105" evidence="3">
    <location>
        <begin position="23"/>
        <end position="621"/>
    </location>
</feature>
<sequence length="621" mass="65590">MKFLRASYALSAIASLVPGTVGNSSATANKIFVTSQSGTDVIVEYQSTDGSGAVQVTQNDLPGSSGATTSLDFVDMDGDGDLDLIRGGFDGAVWIHINDGSDNFPANDMITLPSTGDARYYSIHGVDVDNDGDIDIVGTSDNRGAWLWLNEGGNTFAAGTQFSSVANSMYISAAADFNGDGYIDFIVGNQNWKPQVFINNGSGGYPSSYDLNDSLKSRAVSACDFNQDGHMDVVVNYSDNQNNRVYLNSGQNTNTPAFNREYLPHNNGGSEARSNGCADLDGDGYPDVVIADATRSQVYLNEGAANPGSFPSKSDLFTSDAQSWVIALGDLDGDGDIDVYSADRIGPRNIYLNNGDGTFGSSQSFFNAGDSFAGAFMYTTASELASASPTASPSKTPTSSPSKAPTGSPQTASPTKTQTGSPTQGPSPVAAGGVADSLSASSSAAADSLYFPDWTMSNGGCKTGGGQPPYMTLDPSTWMLASLDECCARYYSWMLDDCKGASGAAPSGLWYPDWAGDDDTCKDDGSEPSYMALNPDTWMYSSKQECCEANYGWMLNECLGSSAGSTNEWYMDWDVFKCKQDCVDTGPSCGGRAQSWDQLFETRSACCAEMAAWNPTDCLVD</sequence>
<dbReference type="SUPFAM" id="SSF69318">
    <property type="entry name" value="Integrin alpha N-terminal domain"/>
    <property type="match status" value="2"/>
</dbReference>
<gene>
    <name evidence="4" type="ORF">THAOC_14609</name>
</gene>
<dbReference type="InterPro" id="IPR028994">
    <property type="entry name" value="Integrin_alpha_N"/>
</dbReference>
<reference evidence="4 5" key="1">
    <citation type="journal article" date="2012" name="Genome Biol.">
        <title>Genome and low-iron response of an oceanic diatom adapted to chronic iron limitation.</title>
        <authorList>
            <person name="Lommer M."/>
            <person name="Specht M."/>
            <person name="Roy A.S."/>
            <person name="Kraemer L."/>
            <person name="Andreson R."/>
            <person name="Gutowska M.A."/>
            <person name="Wolf J."/>
            <person name="Bergner S.V."/>
            <person name="Schilhabel M.B."/>
            <person name="Klostermeier U.C."/>
            <person name="Beiko R.G."/>
            <person name="Rosenstiel P."/>
            <person name="Hippler M."/>
            <person name="Laroche J."/>
        </authorList>
    </citation>
    <scope>NUCLEOTIDE SEQUENCE [LARGE SCALE GENOMIC DNA]</scope>
    <source>
        <strain evidence="4 5">CCMP1005</strain>
    </source>
</reference>
<comment type="caution">
    <text evidence="4">The sequence shown here is derived from an EMBL/GenBank/DDBJ whole genome shotgun (WGS) entry which is preliminary data.</text>
</comment>
<feature type="signal peptide" evidence="3">
    <location>
        <begin position="1"/>
        <end position="22"/>
    </location>
</feature>
<evidence type="ECO:0000313" key="4">
    <source>
        <dbReference type="EMBL" id="EJK64635.1"/>
    </source>
</evidence>
<feature type="compositionally biased region" description="Low complexity" evidence="2">
    <location>
        <begin position="387"/>
        <end position="409"/>
    </location>
</feature>
<dbReference type="OrthoDB" id="10022113at2759"/>
<proteinExistence type="predicted"/>
<keyword evidence="5" id="KW-1185">Reference proteome</keyword>
<name>K0SH21_THAOC</name>
<dbReference type="InterPro" id="IPR013517">
    <property type="entry name" value="FG-GAP"/>
</dbReference>
<evidence type="ECO:0000313" key="5">
    <source>
        <dbReference type="Proteomes" id="UP000266841"/>
    </source>
</evidence>
<dbReference type="eggNOG" id="ENOG502QSKR">
    <property type="taxonomic scope" value="Eukaryota"/>
</dbReference>
<evidence type="ECO:0000256" key="3">
    <source>
        <dbReference type="SAM" id="SignalP"/>
    </source>
</evidence>
<evidence type="ECO:0000256" key="2">
    <source>
        <dbReference type="SAM" id="MobiDB-lite"/>
    </source>
</evidence>
<feature type="compositionally biased region" description="Polar residues" evidence="2">
    <location>
        <begin position="410"/>
        <end position="426"/>
    </location>
</feature>
<keyword evidence="1 3" id="KW-0732">Signal</keyword>
<evidence type="ECO:0000256" key="1">
    <source>
        <dbReference type="ARBA" id="ARBA00022729"/>
    </source>
</evidence>
<dbReference type="EMBL" id="AGNL01017050">
    <property type="protein sequence ID" value="EJK64635.1"/>
    <property type="molecule type" value="Genomic_DNA"/>
</dbReference>
<dbReference type="Pfam" id="PF13517">
    <property type="entry name" value="FG-GAP_3"/>
    <property type="match status" value="3"/>
</dbReference>
<organism evidence="4 5">
    <name type="scientific">Thalassiosira oceanica</name>
    <name type="common">Marine diatom</name>
    <dbReference type="NCBI Taxonomy" id="159749"/>
    <lineage>
        <taxon>Eukaryota</taxon>
        <taxon>Sar</taxon>
        <taxon>Stramenopiles</taxon>
        <taxon>Ochrophyta</taxon>
        <taxon>Bacillariophyta</taxon>
        <taxon>Coscinodiscophyceae</taxon>
        <taxon>Thalassiosirophycidae</taxon>
        <taxon>Thalassiosirales</taxon>
        <taxon>Thalassiosiraceae</taxon>
        <taxon>Thalassiosira</taxon>
    </lineage>
</organism>
<protein>
    <submittedName>
        <fullName evidence="4">Uncharacterized protein</fullName>
    </submittedName>
</protein>
<dbReference type="PANTHER" id="PTHR44103:SF1">
    <property type="entry name" value="PROPROTEIN CONVERTASE P"/>
    <property type="match status" value="1"/>
</dbReference>
<dbReference type="Gene3D" id="2.130.10.130">
    <property type="entry name" value="Integrin alpha, N-terminal"/>
    <property type="match status" value="2"/>
</dbReference>
<dbReference type="AlphaFoldDB" id="K0SH21"/>
<dbReference type="Proteomes" id="UP000266841">
    <property type="component" value="Unassembled WGS sequence"/>
</dbReference>